<dbReference type="EMBL" id="GBRH01225775">
    <property type="protein sequence ID" value="JAD72120.1"/>
    <property type="molecule type" value="Transcribed_RNA"/>
</dbReference>
<name>A0A0A9CFJ2_ARUDO</name>
<reference evidence="1" key="2">
    <citation type="journal article" date="2015" name="Data Brief">
        <title>Shoot transcriptome of the giant reed, Arundo donax.</title>
        <authorList>
            <person name="Barrero R.A."/>
            <person name="Guerrero F.D."/>
            <person name="Moolhuijzen P."/>
            <person name="Goolsby J.A."/>
            <person name="Tidwell J."/>
            <person name="Bellgard S.E."/>
            <person name="Bellgard M.I."/>
        </authorList>
    </citation>
    <scope>NUCLEOTIDE SEQUENCE</scope>
    <source>
        <tissue evidence="1">Shoot tissue taken approximately 20 cm above the soil surface</tissue>
    </source>
</reference>
<accession>A0A0A9CFJ2</accession>
<sequence length="64" mass="7595">MGAQLVIEDALMYLDFTSYPIELQRIVLMISIWKCIMTTKMNFYSTPNKMDTISKCLNKFLHYH</sequence>
<proteinExistence type="predicted"/>
<reference evidence="1" key="1">
    <citation type="submission" date="2014-09" db="EMBL/GenBank/DDBJ databases">
        <authorList>
            <person name="Magalhaes I.L.F."/>
            <person name="Oliveira U."/>
            <person name="Santos F.R."/>
            <person name="Vidigal T.H.D.A."/>
            <person name="Brescovit A.D."/>
            <person name="Santos A.J."/>
        </authorList>
    </citation>
    <scope>NUCLEOTIDE SEQUENCE</scope>
    <source>
        <tissue evidence="1">Shoot tissue taken approximately 20 cm above the soil surface</tissue>
    </source>
</reference>
<organism evidence="1">
    <name type="scientific">Arundo donax</name>
    <name type="common">Giant reed</name>
    <name type="synonym">Donax arundinaceus</name>
    <dbReference type="NCBI Taxonomy" id="35708"/>
    <lineage>
        <taxon>Eukaryota</taxon>
        <taxon>Viridiplantae</taxon>
        <taxon>Streptophyta</taxon>
        <taxon>Embryophyta</taxon>
        <taxon>Tracheophyta</taxon>
        <taxon>Spermatophyta</taxon>
        <taxon>Magnoliopsida</taxon>
        <taxon>Liliopsida</taxon>
        <taxon>Poales</taxon>
        <taxon>Poaceae</taxon>
        <taxon>PACMAD clade</taxon>
        <taxon>Arundinoideae</taxon>
        <taxon>Arundineae</taxon>
        <taxon>Arundo</taxon>
    </lineage>
</organism>
<dbReference type="AlphaFoldDB" id="A0A0A9CFJ2"/>
<protein>
    <submittedName>
        <fullName evidence="1">Uncharacterized protein</fullName>
    </submittedName>
</protein>
<evidence type="ECO:0000313" key="1">
    <source>
        <dbReference type="EMBL" id="JAD72120.1"/>
    </source>
</evidence>